<evidence type="ECO:0000313" key="3">
    <source>
        <dbReference type="Proteomes" id="UP000217895"/>
    </source>
</evidence>
<name>A0A1Z4JGZ5_LEPBY</name>
<reference evidence="2 3" key="1">
    <citation type="submission" date="2017-06" db="EMBL/GenBank/DDBJ databases">
        <title>Genome sequencing of cyanobaciteial culture collection at National Institute for Environmental Studies (NIES).</title>
        <authorList>
            <person name="Hirose Y."/>
            <person name="Shimura Y."/>
            <person name="Fujisawa T."/>
            <person name="Nakamura Y."/>
            <person name="Kawachi M."/>
        </authorList>
    </citation>
    <scope>NUCLEOTIDE SEQUENCE [LARGE SCALE GENOMIC DNA]</scope>
    <source>
        <strain evidence="2 3">NIES-2135</strain>
    </source>
</reference>
<dbReference type="Proteomes" id="UP000217895">
    <property type="component" value="Chromosome"/>
</dbReference>
<sequence>MSTGFQPRAEQCDRVQAMRDEKDLSVNQELETKVYR</sequence>
<feature type="region of interest" description="Disordered" evidence="1">
    <location>
        <begin position="1"/>
        <end position="36"/>
    </location>
</feature>
<organism evidence="2 3">
    <name type="scientific">Leptolyngbya boryana NIES-2135</name>
    <dbReference type="NCBI Taxonomy" id="1973484"/>
    <lineage>
        <taxon>Bacteria</taxon>
        <taxon>Bacillati</taxon>
        <taxon>Cyanobacteriota</taxon>
        <taxon>Cyanophyceae</taxon>
        <taxon>Leptolyngbyales</taxon>
        <taxon>Leptolyngbyaceae</taxon>
        <taxon>Leptolyngbya group</taxon>
        <taxon>Leptolyngbya</taxon>
    </lineage>
</organism>
<evidence type="ECO:0000256" key="1">
    <source>
        <dbReference type="SAM" id="MobiDB-lite"/>
    </source>
</evidence>
<proteinExistence type="predicted"/>
<feature type="compositionally biased region" description="Basic and acidic residues" evidence="1">
    <location>
        <begin position="10"/>
        <end position="36"/>
    </location>
</feature>
<accession>A0A1Z4JGZ5</accession>
<dbReference type="EMBL" id="AP018203">
    <property type="protein sequence ID" value="BAY56042.1"/>
    <property type="molecule type" value="Genomic_DNA"/>
</dbReference>
<gene>
    <name evidence="2" type="ORF">NIES2135_28700</name>
</gene>
<dbReference type="AlphaFoldDB" id="A0A1Z4JGZ5"/>
<protein>
    <submittedName>
        <fullName evidence="2">Uncharacterized protein</fullName>
    </submittedName>
</protein>
<keyword evidence="3" id="KW-1185">Reference proteome</keyword>
<evidence type="ECO:0000313" key="2">
    <source>
        <dbReference type="EMBL" id="BAY56042.1"/>
    </source>
</evidence>